<feature type="domain" description="ABC transporter" evidence="9">
    <location>
        <begin position="21"/>
        <end position="263"/>
    </location>
</feature>
<keyword evidence="6 10" id="KW-0067">ATP-binding</keyword>
<dbReference type="InterPro" id="IPR027417">
    <property type="entry name" value="P-loop_NTPase"/>
</dbReference>
<dbReference type="PROSITE" id="PS50893">
    <property type="entry name" value="ABC_TRANSPORTER_2"/>
    <property type="match status" value="1"/>
</dbReference>
<evidence type="ECO:0000313" key="11">
    <source>
        <dbReference type="Proteomes" id="UP000029052"/>
    </source>
</evidence>
<keyword evidence="3" id="KW-0813">Transport</keyword>
<dbReference type="GO" id="GO:0042626">
    <property type="term" value="F:ATPase-coupled transmembrane transporter activity"/>
    <property type="evidence" value="ECO:0007669"/>
    <property type="project" value="TreeGrafter"/>
</dbReference>
<evidence type="ECO:0000256" key="2">
    <source>
        <dbReference type="ARBA" id="ARBA00005417"/>
    </source>
</evidence>
<keyword evidence="4" id="KW-1003">Cell membrane</keyword>
<dbReference type="EC" id="3.6.3.28" evidence="10"/>
<dbReference type="GO" id="GO:0043190">
    <property type="term" value="C:ATP-binding cassette (ABC) transporter complex"/>
    <property type="evidence" value="ECO:0007669"/>
    <property type="project" value="TreeGrafter"/>
</dbReference>
<protein>
    <submittedName>
        <fullName evidence="10">ABC transporter, ATP-binding protein</fullName>
        <ecNumber evidence="10">3.6.3.28</ecNumber>
    </submittedName>
</protein>
<dbReference type="Pfam" id="PF00005">
    <property type="entry name" value="ABC_tran"/>
    <property type="match status" value="1"/>
</dbReference>
<evidence type="ECO:0000256" key="5">
    <source>
        <dbReference type="ARBA" id="ARBA00022741"/>
    </source>
</evidence>
<keyword evidence="11" id="KW-1185">Reference proteome</keyword>
<dbReference type="SUPFAM" id="SSF52540">
    <property type="entry name" value="P-loop containing nucleoside triphosphate hydrolases"/>
    <property type="match status" value="1"/>
</dbReference>
<evidence type="ECO:0000256" key="8">
    <source>
        <dbReference type="ARBA" id="ARBA00023136"/>
    </source>
</evidence>
<dbReference type="STRING" id="1692.BMAGN_0731"/>
<dbReference type="PANTHER" id="PTHR43553">
    <property type="entry name" value="HEAVY METAL TRANSPORTER"/>
    <property type="match status" value="1"/>
</dbReference>
<dbReference type="InterPro" id="IPR003439">
    <property type="entry name" value="ABC_transporter-like_ATP-bd"/>
</dbReference>
<proteinExistence type="inferred from homology"/>
<reference evidence="10 11" key="1">
    <citation type="submission" date="2014-03" db="EMBL/GenBank/DDBJ databases">
        <title>Genomics of Bifidobacteria.</title>
        <authorList>
            <person name="Ventura M."/>
            <person name="Milani C."/>
            <person name="Lugli G.A."/>
        </authorList>
    </citation>
    <scope>NUCLEOTIDE SEQUENCE [LARGE SCALE GENOMIC DNA]</scope>
    <source>
        <strain evidence="10 11">LMG 11591</strain>
    </source>
</reference>
<accession>A0A087BCV4</accession>
<dbReference type="GO" id="GO:0005524">
    <property type="term" value="F:ATP binding"/>
    <property type="evidence" value="ECO:0007669"/>
    <property type="project" value="UniProtKB-KW"/>
</dbReference>
<evidence type="ECO:0000256" key="6">
    <source>
        <dbReference type="ARBA" id="ARBA00022840"/>
    </source>
</evidence>
<name>A0A087BCV4_9BIFI</name>
<dbReference type="SMART" id="SM00382">
    <property type="entry name" value="AAA"/>
    <property type="match status" value="1"/>
</dbReference>
<dbReference type="RefSeq" id="WP_022859318.1">
    <property type="nucleotide sequence ID" value="NZ_JGZB01000003.1"/>
</dbReference>
<evidence type="ECO:0000256" key="1">
    <source>
        <dbReference type="ARBA" id="ARBA00004202"/>
    </source>
</evidence>
<dbReference type="GO" id="GO:0016887">
    <property type="term" value="F:ATP hydrolysis activity"/>
    <property type="evidence" value="ECO:0007669"/>
    <property type="project" value="InterPro"/>
</dbReference>
<evidence type="ECO:0000256" key="7">
    <source>
        <dbReference type="ARBA" id="ARBA00022967"/>
    </source>
</evidence>
<dbReference type="InterPro" id="IPR050095">
    <property type="entry name" value="ECF_ABC_transporter_ATP-bd"/>
</dbReference>
<comment type="caution">
    <text evidence="10">The sequence shown here is derived from an EMBL/GenBank/DDBJ whole genome shotgun (WGS) entry which is preliminary data.</text>
</comment>
<organism evidence="10 11">
    <name type="scientific">Bifidobacterium magnum</name>
    <dbReference type="NCBI Taxonomy" id="1692"/>
    <lineage>
        <taxon>Bacteria</taxon>
        <taxon>Bacillati</taxon>
        <taxon>Actinomycetota</taxon>
        <taxon>Actinomycetes</taxon>
        <taxon>Bifidobacteriales</taxon>
        <taxon>Bifidobacteriaceae</taxon>
        <taxon>Bifidobacterium</taxon>
    </lineage>
</organism>
<gene>
    <name evidence="10" type="ORF">BMAGN_0731</name>
</gene>
<evidence type="ECO:0000256" key="3">
    <source>
        <dbReference type="ARBA" id="ARBA00022448"/>
    </source>
</evidence>
<evidence type="ECO:0000256" key="4">
    <source>
        <dbReference type="ARBA" id="ARBA00022475"/>
    </source>
</evidence>
<keyword evidence="5" id="KW-0547">Nucleotide-binding</keyword>
<comment type="similarity">
    <text evidence="2">Belongs to the ABC transporter superfamily.</text>
</comment>
<dbReference type="EMBL" id="JGZB01000003">
    <property type="protein sequence ID" value="KFI68854.1"/>
    <property type="molecule type" value="Genomic_DNA"/>
</dbReference>
<evidence type="ECO:0000313" key="10">
    <source>
        <dbReference type="EMBL" id="KFI68854.1"/>
    </source>
</evidence>
<dbReference type="Gene3D" id="3.40.50.300">
    <property type="entry name" value="P-loop containing nucleotide triphosphate hydrolases"/>
    <property type="match status" value="1"/>
</dbReference>
<comment type="subcellular location">
    <subcellularLocation>
        <location evidence="1">Cell membrane</location>
        <topology evidence="1">Peripheral membrane protein</topology>
    </subcellularLocation>
</comment>
<dbReference type="AlphaFoldDB" id="A0A087BCV4"/>
<dbReference type="PANTHER" id="PTHR43553:SF27">
    <property type="entry name" value="ENERGY-COUPLING FACTOR TRANSPORTER ATP-BINDING PROTEIN ECFA2"/>
    <property type="match status" value="1"/>
</dbReference>
<evidence type="ECO:0000259" key="9">
    <source>
        <dbReference type="PROSITE" id="PS50893"/>
    </source>
</evidence>
<keyword evidence="10" id="KW-0378">Hydrolase</keyword>
<sequence length="275" mass="30335">MSFAQWFHFGARLNTVSAVDIHTDGLSYAFPDGSVGLKPTTVDFSASDGHVAIIGLNGAGKSTLLQLLAGLMEPTQGMVRYTDADGDEWTSRSASGRKRLNNICGYIERDEIPAIFNEELSIREAFDALLRHHHMHNPEREATREHLFAHFDLTQVAHMPVTALDTEQLHMLSIAIACAHNPAALIADEPTRGLDEISSGHVARALLSYDKPIMFATHDVDMVTCPDYHVTRTLVMDDQSVVFDGTPREAAQFYSDLIRGKYKRMTMGAAPVTLP</sequence>
<dbReference type="InterPro" id="IPR003593">
    <property type="entry name" value="AAA+_ATPase"/>
</dbReference>
<keyword evidence="8" id="KW-0472">Membrane</keyword>
<dbReference type="Proteomes" id="UP000029052">
    <property type="component" value="Unassembled WGS sequence"/>
</dbReference>
<keyword evidence="7" id="KW-1278">Translocase</keyword>
<dbReference type="eggNOG" id="COG1122">
    <property type="taxonomic scope" value="Bacteria"/>
</dbReference>